<evidence type="ECO:0000313" key="2">
    <source>
        <dbReference type="Proteomes" id="UP000695562"/>
    </source>
</evidence>
<dbReference type="Proteomes" id="UP000695562">
    <property type="component" value="Unassembled WGS sequence"/>
</dbReference>
<gene>
    <name evidence="1" type="ORF">CYY_007443</name>
</gene>
<evidence type="ECO:0000313" key="1">
    <source>
        <dbReference type="EMBL" id="KAF2071241.1"/>
    </source>
</evidence>
<accession>A0A8J4PQT4</accession>
<name>A0A8J4PQT4_9MYCE</name>
<reference evidence="1" key="1">
    <citation type="submission" date="2020-01" db="EMBL/GenBank/DDBJ databases">
        <title>Development of genomics and gene disruption for Polysphondylium violaceum indicates a role for the polyketide synthase stlB in stalk morphogenesis.</title>
        <authorList>
            <person name="Narita B."/>
            <person name="Kawabe Y."/>
            <person name="Kin K."/>
            <person name="Saito T."/>
            <person name="Gibbs R."/>
            <person name="Kuspa A."/>
            <person name="Muzny D."/>
            <person name="Queller D."/>
            <person name="Richards S."/>
            <person name="Strassman J."/>
            <person name="Sucgang R."/>
            <person name="Worley K."/>
            <person name="Schaap P."/>
        </authorList>
    </citation>
    <scope>NUCLEOTIDE SEQUENCE</scope>
    <source>
        <strain evidence="1">QSvi11</strain>
    </source>
</reference>
<comment type="caution">
    <text evidence="1">The sequence shown here is derived from an EMBL/GenBank/DDBJ whole genome shotgun (WGS) entry which is preliminary data.</text>
</comment>
<keyword evidence="2" id="KW-1185">Reference proteome</keyword>
<organism evidence="1 2">
    <name type="scientific">Polysphondylium violaceum</name>
    <dbReference type="NCBI Taxonomy" id="133409"/>
    <lineage>
        <taxon>Eukaryota</taxon>
        <taxon>Amoebozoa</taxon>
        <taxon>Evosea</taxon>
        <taxon>Eumycetozoa</taxon>
        <taxon>Dictyostelia</taxon>
        <taxon>Dictyosteliales</taxon>
        <taxon>Dictyosteliaceae</taxon>
        <taxon>Polysphondylium</taxon>
    </lineage>
</organism>
<dbReference type="EMBL" id="AJWJ01000397">
    <property type="protein sequence ID" value="KAF2071241.1"/>
    <property type="molecule type" value="Genomic_DNA"/>
</dbReference>
<sequence>MNNYNCLFSNTIIKKILDSYFIYYQIISEFDFKVIVSSIDHMGRVCKEWYYNIIPKLLLPIIKVNKDVYLKKYLYLVRERKLEFNDILFIVDPISHDSLIESLLSHYKNQKYINTVMDTTSDSNNNNNNSNQKIKIKLNAQDKCRIVFNNTLNITLDPIQLLNSSTSMIPLDRYVDHIVGLLGSKDIIHKLTFKGEPSGKVLDSILTKYSFITELKLQQHKLPSSSISPSTTSVSPMKCVFNSSNLDKLFLHCTINPNSYQHILEHCLNLSTLGLHNSTIDCITDQLMNHPSITHLTIEDSFNSSFILKVTDYLNINKILYYLCLLNNNSCNNNNNSNSFNNIIQENSNISSNVFKRVDVNSYVENNTLGYLSFRNSNGDRGSTTITDIMLIDVLLRSWKTKSKISTLLVSQCFPDIFKLHSNIKRLSIVKFIMMEDYSMLSQAIGNHLNQLRALCIDDYIFYENNSTLNLWWIHNFFKILPNLLSLEIHLHYDEPEIFSMFSKKIDHLVIVTHNHLLPLLQDKYSNSSQLIQLCKRYSHLLQFKLYSQFKIQFTNDDAIQSFANFILANKITSLYFNFQQSADRDRFFSLLI</sequence>
<protein>
    <submittedName>
        <fullName evidence="1">Uncharacterized protein</fullName>
    </submittedName>
</protein>
<dbReference type="AlphaFoldDB" id="A0A8J4PQT4"/>
<proteinExistence type="predicted"/>